<feature type="domain" description="Transcription regulator BetR N-terminal" evidence="2">
    <location>
        <begin position="21"/>
        <end position="97"/>
    </location>
</feature>
<dbReference type="RefSeq" id="WP_086991321.1">
    <property type="nucleotide sequence ID" value="NZ_FUHU01000021.1"/>
</dbReference>
<dbReference type="GeneID" id="303172430"/>
<dbReference type="OrthoDB" id="5121331at2"/>
<accession>A0A1R4FFX8</accession>
<evidence type="ECO:0000313" key="3">
    <source>
        <dbReference type="EMBL" id="SJM54798.1"/>
    </source>
</evidence>
<dbReference type="Pfam" id="PF08667">
    <property type="entry name" value="BetR"/>
    <property type="match status" value="1"/>
</dbReference>
<protein>
    <recommendedName>
        <fullName evidence="2">Transcription regulator BetR N-terminal domain-containing protein</fullName>
    </recommendedName>
</protein>
<dbReference type="InterPro" id="IPR013975">
    <property type="entry name" value="Tscrpt_reg_BetR_N"/>
</dbReference>
<reference evidence="3 4" key="1">
    <citation type="submission" date="2017-02" db="EMBL/GenBank/DDBJ databases">
        <authorList>
            <person name="Peterson S.W."/>
        </authorList>
    </citation>
    <scope>NUCLEOTIDE SEQUENCE [LARGE SCALE GENOMIC DNA]</scope>
    <source>
        <strain evidence="3 4">LMG 22410</strain>
    </source>
</reference>
<feature type="region of interest" description="Disordered" evidence="1">
    <location>
        <begin position="109"/>
        <end position="128"/>
    </location>
</feature>
<dbReference type="AlphaFoldDB" id="A0A1R4FFX8"/>
<evidence type="ECO:0000259" key="2">
    <source>
        <dbReference type="Pfam" id="PF08667"/>
    </source>
</evidence>
<sequence length="128" mass="13940">MARTPAPPLGRFSRQIIGHTLDRLSEAGRDASGRWLASQIDMSHTYVAKRLRFELPFTTTDVERIAAAFDMSAAAYVDAAVGEATPPMANVTRLEDHAAVTIHTEGVRSADKLAAKKGRRKADEPHAE</sequence>
<dbReference type="Proteomes" id="UP000195787">
    <property type="component" value="Unassembled WGS sequence"/>
</dbReference>
<evidence type="ECO:0000313" key="4">
    <source>
        <dbReference type="Proteomes" id="UP000195787"/>
    </source>
</evidence>
<name>A0A1R4FFX8_9MICO</name>
<keyword evidence="4" id="KW-1185">Reference proteome</keyword>
<proteinExistence type="predicted"/>
<evidence type="ECO:0000256" key="1">
    <source>
        <dbReference type="SAM" id="MobiDB-lite"/>
    </source>
</evidence>
<dbReference type="EMBL" id="FUHU01000021">
    <property type="protein sequence ID" value="SJM54798.1"/>
    <property type="molecule type" value="Genomic_DNA"/>
</dbReference>
<gene>
    <name evidence="3" type="ORF">CZ674_04320</name>
</gene>
<organism evidence="3 4">
    <name type="scientific">Agrococcus casei LMG 22410</name>
    <dbReference type="NCBI Taxonomy" id="1255656"/>
    <lineage>
        <taxon>Bacteria</taxon>
        <taxon>Bacillati</taxon>
        <taxon>Actinomycetota</taxon>
        <taxon>Actinomycetes</taxon>
        <taxon>Micrococcales</taxon>
        <taxon>Microbacteriaceae</taxon>
        <taxon>Agrococcus</taxon>
    </lineage>
</organism>